<dbReference type="SUPFAM" id="SSF103473">
    <property type="entry name" value="MFS general substrate transporter"/>
    <property type="match status" value="1"/>
</dbReference>
<keyword evidence="5" id="KW-0571">Peptide transport</keyword>
<dbReference type="InterPro" id="IPR050171">
    <property type="entry name" value="MFS_Transporters"/>
</dbReference>
<dbReference type="OrthoDB" id="5351355at2"/>
<keyword evidence="3" id="KW-1003">Cell membrane</keyword>
<keyword evidence="12" id="KW-1185">Reference proteome</keyword>
<evidence type="ECO:0000256" key="3">
    <source>
        <dbReference type="ARBA" id="ARBA00022475"/>
    </source>
</evidence>
<comment type="subcellular location">
    <subcellularLocation>
        <location evidence="1">Cell membrane</location>
        <topology evidence="1">Multi-pass membrane protein</topology>
    </subcellularLocation>
    <subcellularLocation>
        <location evidence="8">Membrane</location>
        <topology evidence="8">Multi-pass membrane protein</topology>
    </subcellularLocation>
</comment>
<keyword evidence="7 9" id="KW-0472">Membrane</keyword>
<dbReference type="AlphaFoldDB" id="A0A3P3QRC4"/>
<evidence type="ECO:0000313" key="11">
    <source>
        <dbReference type="EMBL" id="RRJ23069.1"/>
    </source>
</evidence>
<keyword evidence="2 8" id="KW-0813">Transport</keyword>
<evidence type="ECO:0000256" key="5">
    <source>
        <dbReference type="ARBA" id="ARBA00022856"/>
    </source>
</evidence>
<keyword evidence="5" id="KW-0653">Protein transport</keyword>
<dbReference type="InterPro" id="IPR000109">
    <property type="entry name" value="POT_fam"/>
</dbReference>
<feature type="transmembrane region" description="Helical" evidence="9">
    <location>
        <begin position="66"/>
        <end position="85"/>
    </location>
</feature>
<evidence type="ECO:0000313" key="12">
    <source>
        <dbReference type="Proteomes" id="UP000276260"/>
    </source>
</evidence>
<dbReference type="GO" id="GO:0006857">
    <property type="term" value="P:oligopeptide transport"/>
    <property type="evidence" value="ECO:0007669"/>
    <property type="project" value="InterPro"/>
</dbReference>
<evidence type="ECO:0000256" key="4">
    <source>
        <dbReference type="ARBA" id="ARBA00022692"/>
    </source>
</evidence>
<proteinExistence type="inferred from homology"/>
<feature type="transmembrane region" description="Helical" evidence="9">
    <location>
        <begin position="351"/>
        <end position="375"/>
    </location>
</feature>
<feature type="transmembrane region" description="Helical" evidence="9">
    <location>
        <begin position="287"/>
        <end position="305"/>
    </location>
</feature>
<dbReference type="GO" id="GO:1904680">
    <property type="term" value="F:peptide transmembrane transporter activity"/>
    <property type="evidence" value="ECO:0007669"/>
    <property type="project" value="InterPro"/>
</dbReference>
<feature type="transmembrane region" description="Helical" evidence="9">
    <location>
        <begin position="241"/>
        <end position="267"/>
    </location>
</feature>
<evidence type="ECO:0000256" key="9">
    <source>
        <dbReference type="SAM" id="Phobius"/>
    </source>
</evidence>
<evidence type="ECO:0000256" key="6">
    <source>
        <dbReference type="ARBA" id="ARBA00022989"/>
    </source>
</evidence>
<dbReference type="PROSITE" id="PS01023">
    <property type="entry name" value="PTR2_2"/>
    <property type="match status" value="1"/>
</dbReference>
<dbReference type="PROSITE" id="PS50850">
    <property type="entry name" value="MFS"/>
    <property type="match status" value="1"/>
</dbReference>
<reference evidence="11 12" key="1">
    <citation type="submission" date="2018-11" db="EMBL/GenBank/DDBJ databases">
        <title>Draft genome analysis of Rheinheimera mesophila isolated from an industrial waste site.</title>
        <authorList>
            <person name="Yu Q."/>
            <person name="Qi Y."/>
            <person name="Zhang H."/>
            <person name="Lu Y."/>
            <person name="Pu J."/>
        </authorList>
    </citation>
    <scope>NUCLEOTIDE SEQUENCE [LARGE SCALE GENOMIC DNA]</scope>
    <source>
        <strain evidence="11 12">IITR13</strain>
    </source>
</reference>
<dbReference type="Gene3D" id="1.20.1250.20">
    <property type="entry name" value="MFS general substrate transporter like domains"/>
    <property type="match status" value="2"/>
</dbReference>
<evidence type="ECO:0000256" key="7">
    <source>
        <dbReference type="ARBA" id="ARBA00023136"/>
    </source>
</evidence>
<feature type="transmembrane region" description="Helical" evidence="9">
    <location>
        <begin position="115"/>
        <end position="131"/>
    </location>
</feature>
<accession>A0A3P3QRC4</accession>
<evidence type="ECO:0000256" key="8">
    <source>
        <dbReference type="RuleBase" id="RU003755"/>
    </source>
</evidence>
<dbReference type="InterPro" id="IPR020846">
    <property type="entry name" value="MFS_dom"/>
</dbReference>
<feature type="transmembrane region" description="Helical" evidence="9">
    <location>
        <begin position="152"/>
        <end position="172"/>
    </location>
</feature>
<organism evidence="11 12">
    <name type="scientific">Rheinheimera mesophila</name>
    <dbReference type="NCBI Taxonomy" id="1547515"/>
    <lineage>
        <taxon>Bacteria</taxon>
        <taxon>Pseudomonadati</taxon>
        <taxon>Pseudomonadota</taxon>
        <taxon>Gammaproteobacteria</taxon>
        <taxon>Chromatiales</taxon>
        <taxon>Chromatiaceae</taxon>
        <taxon>Rheinheimera</taxon>
    </lineage>
</organism>
<feature type="transmembrane region" description="Helical" evidence="9">
    <location>
        <begin position="184"/>
        <end position="204"/>
    </location>
</feature>
<feature type="domain" description="Major facilitator superfamily (MFS) profile" evidence="10">
    <location>
        <begin position="19"/>
        <end position="458"/>
    </location>
</feature>
<evidence type="ECO:0000256" key="2">
    <source>
        <dbReference type="ARBA" id="ARBA00022448"/>
    </source>
</evidence>
<dbReference type="CDD" id="cd17346">
    <property type="entry name" value="MFS_DtpA_like"/>
    <property type="match status" value="1"/>
</dbReference>
<dbReference type="RefSeq" id="WP_046519291.1">
    <property type="nucleotide sequence ID" value="NZ_LAVS01000010.1"/>
</dbReference>
<evidence type="ECO:0000259" key="10">
    <source>
        <dbReference type="PROSITE" id="PS50850"/>
    </source>
</evidence>
<feature type="transmembrane region" description="Helical" evidence="9">
    <location>
        <begin position="430"/>
        <end position="456"/>
    </location>
</feature>
<dbReference type="Proteomes" id="UP000276260">
    <property type="component" value="Unassembled WGS sequence"/>
</dbReference>
<comment type="caution">
    <text evidence="11">The sequence shown here is derived from an EMBL/GenBank/DDBJ whole genome shotgun (WGS) entry which is preliminary data.</text>
</comment>
<dbReference type="PANTHER" id="PTHR23517">
    <property type="entry name" value="RESISTANCE PROTEIN MDTM, PUTATIVE-RELATED-RELATED"/>
    <property type="match status" value="1"/>
</dbReference>
<dbReference type="NCBIfam" id="TIGR00924">
    <property type="entry name" value="yjdL_sub1_fam"/>
    <property type="match status" value="2"/>
</dbReference>
<feature type="transmembrane region" description="Helical" evidence="9">
    <location>
        <begin position="387"/>
        <end position="410"/>
    </location>
</feature>
<dbReference type="InterPro" id="IPR036259">
    <property type="entry name" value="MFS_trans_sf"/>
</dbReference>
<dbReference type="Pfam" id="PF00854">
    <property type="entry name" value="PTR2"/>
    <property type="match status" value="2"/>
</dbReference>
<dbReference type="InterPro" id="IPR005279">
    <property type="entry name" value="Dipep/tripep_permease"/>
</dbReference>
<feature type="transmembrane region" description="Helical" evidence="9">
    <location>
        <begin position="317"/>
        <end position="339"/>
    </location>
</feature>
<protein>
    <submittedName>
        <fullName evidence="11">MFS transporter</fullName>
    </submittedName>
</protein>
<sequence>MNQPPASGTLFGHPKGLFLLFSTEMWERFSYYGMRALLILTLVAATESTNPGFGMSNGDALLLYGYYTGLVYAATLFGGLIADNLLGQRKSIILGGTLMAIGQYTLFAATPHSMSLFYVGLGFIIAGNGLFKPNISAIVGDLYPQGDARRDGGFTIFYMGINLGAFIAPLVTSSLGESDAFGWRYGYLAAGIGMTLSVVIQLLFAQKYLGDLGKVPGRIASRSAAGTPTPLTKVEFDRLRVVLFLFIFVTMFWLAFEQAGGLMSLFASEHTDRMVGSFEVPAGWFQSLNPLFILMFAPVFAWLWVKLNAMNKQPDAPIKILFGMLLTSIGFLFLIVGVFEMQVNPSAKSSMMWLTLAFLFHTLGELCISPVGLSLMTKLAPVKLASLIMGVWFLMPAVAHYLAGFVGAYSDTAGDNPAVVEFAASFGVQAAHAGLLVVFGGIAVSLVFFAVVLWMLSGTLVRWMHGAERMQS</sequence>
<keyword evidence="4 8" id="KW-0812">Transmembrane</keyword>
<dbReference type="PANTHER" id="PTHR23517:SF15">
    <property type="entry name" value="PROTON-DEPENDENT OLIGOPEPTIDE FAMILY TRANSPORT PROTEIN"/>
    <property type="match status" value="1"/>
</dbReference>
<keyword evidence="6 9" id="KW-1133">Transmembrane helix</keyword>
<dbReference type="EMBL" id="RRCF01000001">
    <property type="protein sequence ID" value="RRJ23069.1"/>
    <property type="molecule type" value="Genomic_DNA"/>
</dbReference>
<dbReference type="InterPro" id="IPR018456">
    <property type="entry name" value="PTR2_symporter_CS"/>
</dbReference>
<feature type="transmembrane region" description="Helical" evidence="9">
    <location>
        <begin position="92"/>
        <end position="109"/>
    </location>
</feature>
<gene>
    <name evidence="11" type="ORF">EIK76_02985</name>
</gene>
<dbReference type="GO" id="GO:0005886">
    <property type="term" value="C:plasma membrane"/>
    <property type="evidence" value="ECO:0007669"/>
    <property type="project" value="UniProtKB-SubCell"/>
</dbReference>
<comment type="similarity">
    <text evidence="8">Belongs to the major facilitator superfamily. Proton-dependent oligopeptide transporter (POT/PTR) (TC 2.A.17) family.</text>
</comment>
<name>A0A3P3QRC4_9GAMM</name>
<evidence type="ECO:0000256" key="1">
    <source>
        <dbReference type="ARBA" id="ARBA00004651"/>
    </source>
</evidence>